<evidence type="ECO:0000313" key="2">
    <source>
        <dbReference type="EMBL" id="RJO73502.1"/>
    </source>
</evidence>
<feature type="transmembrane region" description="Helical" evidence="1">
    <location>
        <begin position="207"/>
        <end position="229"/>
    </location>
</feature>
<comment type="caution">
    <text evidence="2">The sequence shown here is derived from an EMBL/GenBank/DDBJ whole genome shotgun (WGS) entry which is preliminary data.</text>
</comment>
<feature type="transmembrane region" description="Helical" evidence="1">
    <location>
        <begin position="442"/>
        <end position="465"/>
    </location>
</feature>
<accession>A0A3A4K7K5</accession>
<feature type="transmembrane region" description="Helical" evidence="1">
    <location>
        <begin position="407"/>
        <end position="430"/>
    </location>
</feature>
<sequence length="542" mass="56538">MTTAVAGRHTAPALGSTRDFAGTWQLLRLYLRRDRVIFPLWVLAFAFLPAFYVASTKKAYSTPIDLDKYAKTIEDTPALVAMYGNLYSHDLGPLALWKAGPYFAFIGVATILTVIRHTRVEEETGRAELVGATSIGRYAGLTAVLIMTTVGCGLVALFGTMGLKGSGLPGSGSLAFAGTLGLSGLLWSGVGAVAAQVSAGARTARGIALGALAAAFALRAIGDAGNGVLSWFSPLGWCLQVRAFGGERWWVMLLLVATAVIGVTAAYWLLQDRDTGSGLVAERPGPPRADAALSGPAGLAWRLQRGSLLGWAIGFLLYGLLMGGVVNSVGDMLSEGAVHDVVTRMGGTDALKDAFITLAMGMLAIGSAAYSLSATMRLHEEESSERAEATLAGAVSRPRYAASHLGFALLGPALLLVIAAVAIGVMYGFADGDMAGKLAKTLGAALVQLPAVWVLTGVATAIYGLAPKYTQVAWGVLSLVLVIYFLGALNGLPQWVVDLVPFTHVPKVPGSALQVAPLLWLLAVAAALLGMGIVAFRRRDLR</sequence>
<protein>
    <submittedName>
        <fullName evidence="2">ABC transporter permease</fullName>
    </submittedName>
</protein>
<keyword evidence="1" id="KW-1133">Transmembrane helix</keyword>
<feature type="transmembrane region" description="Helical" evidence="1">
    <location>
        <begin position="138"/>
        <end position="161"/>
    </location>
</feature>
<keyword evidence="1" id="KW-0472">Membrane</keyword>
<feature type="transmembrane region" description="Helical" evidence="1">
    <location>
        <begin position="308"/>
        <end position="326"/>
    </location>
</feature>
<gene>
    <name evidence="2" type="ORF">D5S18_20035</name>
</gene>
<feature type="transmembrane region" description="Helical" evidence="1">
    <location>
        <begin position="99"/>
        <end position="117"/>
    </location>
</feature>
<dbReference type="RefSeq" id="WP_120042579.1">
    <property type="nucleotide sequence ID" value="NZ_QZFU01000023.1"/>
</dbReference>
<dbReference type="EMBL" id="QZFU01000023">
    <property type="protein sequence ID" value="RJO73502.1"/>
    <property type="molecule type" value="Genomic_DNA"/>
</dbReference>
<keyword evidence="1" id="KW-0812">Transmembrane</keyword>
<feature type="transmembrane region" description="Helical" evidence="1">
    <location>
        <begin position="472"/>
        <end position="492"/>
    </location>
</feature>
<evidence type="ECO:0000256" key="1">
    <source>
        <dbReference type="SAM" id="Phobius"/>
    </source>
</evidence>
<feature type="transmembrane region" description="Helical" evidence="1">
    <location>
        <begin position="512"/>
        <end position="536"/>
    </location>
</feature>
<dbReference type="AlphaFoldDB" id="A0A3A4K7K5"/>
<name>A0A3A4K7K5_9NOCA</name>
<organism evidence="2 3">
    <name type="scientific">Nocardia panacis</name>
    <dbReference type="NCBI Taxonomy" id="2340916"/>
    <lineage>
        <taxon>Bacteria</taxon>
        <taxon>Bacillati</taxon>
        <taxon>Actinomycetota</taxon>
        <taxon>Actinomycetes</taxon>
        <taxon>Mycobacteriales</taxon>
        <taxon>Nocardiaceae</taxon>
        <taxon>Nocardia</taxon>
    </lineage>
</organism>
<feature type="transmembrane region" description="Helical" evidence="1">
    <location>
        <begin position="249"/>
        <end position="270"/>
    </location>
</feature>
<keyword evidence="3" id="KW-1185">Reference proteome</keyword>
<feature type="transmembrane region" description="Helical" evidence="1">
    <location>
        <begin position="173"/>
        <end position="195"/>
    </location>
</feature>
<feature type="transmembrane region" description="Helical" evidence="1">
    <location>
        <begin position="354"/>
        <end position="372"/>
    </location>
</feature>
<reference evidence="2 3" key="1">
    <citation type="submission" date="2018-09" db="EMBL/GenBank/DDBJ databases">
        <title>YIM PH21274 draft genome.</title>
        <authorList>
            <person name="Miao C."/>
        </authorList>
    </citation>
    <scope>NUCLEOTIDE SEQUENCE [LARGE SCALE GENOMIC DNA]</scope>
    <source>
        <strain evidence="2 3">YIM PH 21724</strain>
    </source>
</reference>
<proteinExistence type="predicted"/>
<dbReference type="OrthoDB" id="2014935at2"/>
<dbReference type="Proteomes" id="UP000266677">
    <property type="component" value="Unassembled WGS sequence"/>
</dbReference>
<feature type="transmembrane region" description="Helical" evidence="1">
    <location>
        <begin position="36"/>
        <end position="54"/>
    </location>
</feature>
<evidence type="ECO:0000313" key="3">
    <source>
        <dbReference type="Proteomes" id="UP000266677"/>
    </source>
</evidence>